<keyword evidence="3" id="KW-1185">Reference proteome</keyword>
<gene>
    <name evidence="2" type="ORF">ABS311_13210</name>
</gene>
<evidence type="ECO:0000313" key="3">
    <source>
        <dbReference type="Proteomes" id="UP001467690"/>
    </source>
</evidence>
<feature type="domain" description="Toxin co-regulated pilus biosynthesis protein Q C-terminal" evidence="1">
    <location>
        <begin position="118"/>
        <end position="192"/>
    </location>
</feature>
<name>A0ABV1RIS4_9ALTE</name>
<accession>A0ABV1RIS4</accession>
<dbReference type="RefSeq" id="WP_350402315.1">
    <property type="nucleotide sequence ID" value="NZ_JBELOE010000236.1"/>
</dbReference>
<comment type="caution">
    <text evidence="2">The sequence shown here is derived from an EMBL/GenBank/DDBJ whole genome shotgun (WGS) entry which is preliminary data.</text>
</comment>
<dbReference type="EMBL" id="JBELOE010000236">
    <property type="protein sequence ID" value="MER2492838.1"/>
    <property type="molecule type" value="Genomic_DNA"/>
</dbReference>
<dbReference type="Pfam" id="PF10671">
    <property type="entry name" value="TcpQ"/>
    <property type="match status" value="1"/>
</dbReference>
<evidence type="ECO:0000313" key="2">
    <source>
        <dbReference type="EMBL" id="MER2492838.1"/>
    </source>
</evidence>
<evidence type="ECO:0000259" key="1">
    <source>
        <dbReference type="Pfam" id="PF10671"/>
    </source>
</evidence>
<reference evidence="2 3" key="1">
    <citation type="submission" date="2024-06" db="EMBL/GenBank/DDBJ databases">
        <authorList>
            <person name="Chen R.Y."/>
        </authorList>
    </citation>
    <scope>NUCLEOTIDE SEQUENCE [LARGE SCALE GENOMIC DNA]</scope>
    <source>
        <strain evidence="2 3">D2</strain>
    </source>
</reference>
<sequence>MWFWIRHTSAAIILVFIGAYVILNENALFTADTLDNALESDTAKTTKSSATKAMQGFGDFYADLKQKYESMSDAERELYVIELKKPNSSLTDELHKIGVTTRSVSGNWVGAMKNRRFVHGDTLRERMRDIAEAENMHLIWWLERDFVVKLPFRVEETTVGTLYKMSTAIDSDFERDVYAFFCPKQRTLVITDVVEHYIRENCAPARSADSRRWRLFR</sequence>
<protein>
    <submittedName>
        <fullName evidence="2">TcpQ domain-containing protein</fullName>
    </submittedName>
</protein>
<organism evidence="2 3">
    <name type="scientific">Catenovulum sediminis</name>
    <dbReference type="NCBI Taxonomy" id="1740262"/>
    <lineage>
        <taxon>Bacteria</taxon>
        <taxon>Pseudomonadati</taxon>
        <taxon>Pseudomonadota</taxon>
        <taxon>Gammaproteobacteria</taxon>
        <taxon>Alteromonadales</taxon>
        <taxon>Alteromonadaceae</taxon>
        <taxon>Catenovulum</taxon>
    </lineage>
</organism>
<dbReference type="Proteomes" id="UP001467690">
    <property type="component" value="Unassembled WGS sequence"/>
</dbReference>
<proteinExistence type="predicted"/>
<dbReference type="InterPro" id="IPR018927">
    <property type="entry name" value="Pilus_synth_Q_C"/>
</dbReference>